<dbReference type="AlphaFoldDB" id="I0V3A8"/>
<dbReference type="HOGENOM" id="CLU_036785_2_0_11"/>
<reference evidence="2 3" key="1">
    <citation type="submission" date="2012-01" db="EMBL/GenBank/DDBJ databases">
        <title>Improved High-Quality Draft sequence of Saccharomonospora xinjiangensis XJ-54.</title>
        <authorList>
            <consortium name="US DOE Joint Genome Institute"/>
            <person name="Lucas S."/>
            <person name="Han J."/>
            <person name="Lapidus A."/>
            <person name="Cheng J.-F."/>
            <person name="Goodwin L."/>
            <person name="Pitluck S."/>
            <person name="Peters L."/>
            <person name="Mikhailova N."/>
            <person name="Teshima H."/>
            <person name="Detter J.C."/>
            <person name="Han C."/>
            <person name="Tapia R."/>
            <person name="Land M."/>
            <person name="Hauser L."/>
            <person name="Kyrpides N."/>
            <person name="Ivanova N."/>
            <person name="Pagani I."/>
            <person name="Brambilla E.-M."/>
            <person name="Klenk H.-P."/>
            <person name="Woyke T."/>
        </authorList>
    </citation>
    <scope>NUCLEOTIDE SEQUENCE [LARGE SCALE GENOMIC DNA]</scope>
    <source>
        <strain evidence="2 3">XJ-54</strain>
    </source>
</reference>
<feature type="transmembrane region" description="Helical" evidence="1">
    <location>
        <begin position="309"/>
        <end position="328"/>
    </location>
</feature>
<evidence type="ECO:0000313" key="3">
    <source>
        <dbReference type="Proteomes" id="UP000004691"/>
    </source>
</evidence>
<dbReference type="EMBL" id="JH636049">
    <property type="protein sequence ID" value="EID54611.1"/>
    <property type="molecule type" value="Genomic_DNA"/>
</dbReference>
<name>I0V3A8_9PSEU</name>
<feature type="transmembrane region" description="Helical" evidence="1">
    <location>
        <begin position="407"/>
        <end position="431"/>
    </location>
</feature>
<keyword evidence="1" id="KW-1133">Transmembrane helix</keyword>
<dbReference type="RefSeq" id="WP_006238757.1">
    <property type="nucleotide sequence ID" value="NZ_JH636049.1"/>
</dbReference>
<keyword evidence="1" id="KW-0472">Membrane</keyword>
<evidence type="ECO:0000256" key="1">
    <source>
        <dbReference type="SAM" id="Phobius"/>
    </source>
</evidence>
<feature type="transmembrane region" description="Helical" evidence="1">
    <location>
        <begin position="145"/>
        <end position="168"/>
    </location>
</feature>
<organism evidence="2 3">
    <name type="scientific">Saccharomonospora xinjiangensis XJ-54</name>
    <dbReference type="NCBI Taxonomy" id="882086"/>
    <lineage>
        <taxon>Bacteria</taxon>
        <taxon>Bacillati</taxon>
        <taxon>Actinomycetota</taxon>
        <taxon>Actinomycetes</taxon>
        <taxon>Pseudonocardiales</taxon>
        <taxon>Pseudonocardiaceae</taxon>
        <taxon>Saccharomonospora</taxon>
    </lineage>
</organism>
<protein>
    <submittedName>
        <fullName evidence="2">Putative exporter of polyketide antibiotics</fullName>
    </submittedName>
</protein>
<gene>
    <name evidence="2" type="ORF">SacxiDRAFT_2385</name>
</gene>
<feature type="transmembrane region" description="Helical" evidence="1">
    <location>
        <begin position="443"/>
        <end position="468"/>
    </location>
</feature>
<feature type="transmembrane region" description="Helical" evidence="1">
    <location>
        <begin position="34"/>
        <end position="54"/>
    </location>
</feature>
<feature type="transmembrane region" description="Helical" evidence="1">
    <location>
        <begin position="250"/>
        <end position="270"/>
    </location>
</feature>
<accession>I0V3A8</accession>
<dbReference type="Proteomes" id="UP000004691">
    <property type="component" value="Unassembled WGS sequence"/>
</dbReference>
<feature type="transmembrane region" description="Helical" evidence="1">
    <location>
        <begin position="356"/>
        <end position="378"/>
    </location>
</feature>
<feature type="transmembrane region" description="Helical" evidence="1">
    <location>
        <begin position="475"/>
        <end position="499"/>
    </location>
</feature>
<dbReference type="STRING" id="882086.SacxiDRAFT_2385"/>
<feature type="transmembrane region" description="Helical" evidence="1">
    <location>
        <begin position="519"/>
        <end position="538"/>
    </location>
</feature>
<dbReference type="OrthoDB" id="2014935at2"/>
<keyword evidence="1" id="KW-0812">Transmembrane</keyword>
<feature type="transmembrane region" description="Helical" evidence="1">
    <location>
        <begin position="95"/>
        <end position="115"/>
    </location>
</feature>
<dbReference type="eggNOG" id="COG3559">
    <property type="taxonomic scope" value="Bacteria"/>
</dbReference>
<sequence length="544" mass="55931">MTTATLPRSASGAGGGTLTGTGHLVRLALRRDRLMLPLWIVVIAGLPMASVGAYEELYPNPAQRAALTTSLGDNPSIALLYGPAHDLSTAGGFTAWRFGTMLSVFLALVCVFTMVRHTRQEEDTGRQELLSSTVVGRQAPLTASLVVSAGFALLTGIATAGALIAGGLDAAGSFAFGLGLAAVALVFTGIAAITAQLAEYSRTANGLAGAALGVAFALRAVGDAADVTWLSWLSPIGWASQARAFAGDRFWVLTIPLLVTGVLVAVAYALQRRRDIGLGLMPASLGPATAGQRLRTAFALSTRLHKGTLTGWVVGFALLSVLFGALAADIGDIVGDNDQMREMLARMGGSQGVIDAYLASSAGVLGMVAALFVVQAAVRMRSEETGLRAEPLLTTGVSRLRWIAGHLVFVFGGGVALMVVAGLGMGLAHGVRVGDVAGQTPDVLLACLVQLPAVFVVAGVAVTLFGILPSYTAGAWAVAAVLLLLSMFGPVLDLSQAVLNLSPFQHVPKVPSVEVTATPMVWLTLAAVALTAAGIARFRSRDIG</sequence>
<keyword evidence="3" id="KW-1185">Reference proteome</keyword>
<evidence type="ECO:0000313" key="2">
    <source>
        <dbReference type="EMBL" id="EID54611.1"/>
    </source>
</evidence>
<feature type="transmembrane region" description="Helical" evidence="1">
    <location>
        <begin position="174"/>
        <end position="195"/>
    </location>
</feature>
<feature type="transmembrane region" description="Helical" evidence="1">
    <location>
        <begin position="207"/>
        <end position="230"/>
    </location>
</feature>
<proteinExistence type="predicted"/>